<feature type="region of interest" description="Disordered" evidence="1">
    <location>
        <begin position="29"/>
        <end position="51"/>
    </location>
</feature>
<feature type="compositionally biased region" description="Low complexity" evidence="1">
    <location>
        <begin position="31"/>
        <end position="40"/>
    </location>
</feature>
<proteinExistence type="predicted"/>
<sequence>IREAWLQIPIYCLTGATLASVKKVGFKTINPSDTSNASSDPDPPSPEPSFDNAAQLVDFLISFKWPISVTPASSAVQGNNYSTRHETVTMSDDVEESANQPSSIDSTSSSPELWFLTGETRMKTLAEKLSAHQRAFREVVVYETGARPGFEEELSR</sequence>
<feature type="region of interest" description="Disordered" evidence="1">
    <location>
        <begin position="75"/>
        <end position="111"/>
    </location>
</feature>
<dbReference type="InterPro" id="IPR036108">
    <property type="entry name" value="4pyrrol_syn_uPrphyn_synt_sf"/>
</dbReference>
<dbReference type="Gene3D" id="3.40.50.10090">
    <property type="match status" value="1"/>
</dbReference>
<dbReference type="GO" id="GO:0004852">
    <property type="term" value="F:uroporphyrinogen-III synthase activity"/>
    <property type="evidence" value="ECO:0007669"/>
    <property type="project" value="InterPro"/>
</dbReference>
<dbReference type="GO" id="GO:0033014">
    <property type="term" value="P:tetrapyrrole biosynthetic process"/>
    <property type="evidence" value="ECO:0007669"/>
    <property type="project" value="InterPro"/>
</dbReference>
<gene>
    <name evidence="2" type="ORF">BG015_005755</name>
</gene>
<evidence type="ECO:0000313" key="3">
    <source>
        <dbReference type="Proteomes" id="UP000748756"/>
    </source>
</evidence>
<dbReference type="OrthoDB" id="5595751at2759"/>
<keyword evidence="3" id="KW-1185">Reference proteome</keyword>
<organism evidence="2 3">
    <name type="scientific">Linnemannia schmuckeri</name>
    <dbReference type="NCBI Taxonomy" id="64567"/>
    <lineage>
        <taxon>Eukaryota</taxon>
        <taxon>Fungi</taxon>
        <taxon>Fungi incertae sedis</taxon>
        <taxon>Mucoromycota</taxon>
        <taxon>Mortierellomycotina</taxon>
        <taxon>Mortierellomycetes</taxon>
        <taxon>Mortierellales</taxon>
        <taxon>Mortierellaceae</taxon>
        <taxon>Linnemannia</taxon>
    </lineage>
</organism>
<evidence type="ECO:0000256" key="1">
    <source>
        <dbReference type="SAM" id="MobiDB-lite"/>
    </source>
</evidence>
<dbReference type="AlphaFoldDB" id="A0A9P5UW71"/>
<comment type="caution">
    <text evidence="2">The sequence shown here is derived from an EMBL/GenBank/DDBJ whole genome shotgun (WGS) entry which is preliminary data.</text>
</comment>
<accession>A0A9P5UW71</accession>
<feature type="non-terminal residue" evidence="2">
    <location>
        <position position="156"/>
    </location>
</feature>
<reference evidence="2" key="1">
    <citation type="journal article" date="2020" name="Fungal Divers.">
        <title>Resolving the Mortierellaceae phylogeny through synthesis of multi-gene phylogenetics and phylogenomics.</title>
        <authorList>
            <person name="Vandepol N."/>
            <person name="Liber J."/>
            <person name="Desiro A."/>
            <person name="Na H."/>
            <person name="Kennedy M."/>
            <person name="Barry K."/>
            <person name="Grigoriev I.V."/>
            <person name="Miller A.N."/>
            <person name="O'Donnell K."/>
            <person name="Stajich J.E."/>
            <person name="Bonito G."/>
        </authorList>
    </citation>
    <scope>NUCLEOTIDE SEQUENCE</scope>
    <source>
        <strain evidence="2">NRRL 6426</strain>
    </source>
</reference>
<evidence type="ECO:0000313" key="2">
    <source>
        <dbReference type="EMBL" id="KAF9121724.1"/>
    </source>
</evidence>
<name>A0A9P5UW71_9FUNG</name>
<protein>
    <submittedName>
        <fullName evidence="2">Uncharacterized protein</fullName>
    </submittedName>
</protein>
<dbReference type="Proteomes" id="UP000748756">
    <property type="component" value="Unassembled WGS sequence"/>
</dbReference>
<feature type="non-terminal residue" evidence="2">
    <location>
        <position position="1"/>
    </location>
</feature>
<dbReference type="EMBL" id="JAAAUQ010002671">
    <property type="protein sequence ID" value="KAF9121724.1"/>
    <property type="molecule type" value="Genomic_DNA"/>
</dbReference>